<sequence length="106" mass="11844">MDANNDNSVLLMTTEEAAPLLRMSARKLKRLAAERKIGHVNFDNRYLFRPSDITNFIDQHRVAACPSTLLPPARLTGPTTSPSGEHDFEALRSAKRSAKQRRKNAA</sequence>
<dbReference type="NCBIfam" id="TIGR01764">
    <property type="entry name" value="excise"/>
    <property type="match status" value="1"/>
</dbReference>
<reference evidence="4" key="1">
    <citation type="submission" date="2019-01" db="EMBL/GenBank/DDBJ databases">
        <title>Gri0909 isolated from a small marine red alga.</title>
        <authorList>
            <person name="Kim J."/>
            <person name="Jeong S.E."/>
            <person name="Jeon C.O."/>
        </authorList>
    </citation>
    <scope>NUCLEOTIDE SEQUENCE [LARGE SCALE GENOMIC DNA]</scope>
    <source>
        <strain evidence="4">Gri0909</strain>
    </source>
</reference>
<evidence type="ECO:0000259" key="2">
    <source>
        <dbReference type="Pfam" id="PF12728"/>
    </source>
</evidence>
<organism evidence="3 4">
    <name type="scientific">Hwanghaeella grinnelliae</name>
    <dbReference type="NCBI Taxonomy" id="2500179"/>
    <lineage>
        <taxon>Bacteria</taxon>
        <taxon>Pseudomonadati</taxon>
        <taxon>Pseudomonadota</taxon>
        <taxon>Alphaproteobacteria</taxon>
        <taxon>Rhodospirillales</taxon>
        <taxon>Rhodospirillaceae</taxon>
        <taxon>Hwanghaeella</taxon>
    </lineage>
</organism>
<feature type="compositionally biased region" description="Basic residues" evidence="1">
    <location>
        <begin position="93"/>
        <end position="106"/>
    </location>
</feature>
<dbReference type="Proteomes" id="UP000287447">
    <property type="component" value="Unassembled WGS sequence"/>
</dbReference>
<evidence type="ECO:0000256" key="1">
    <source>
        <dbReference type="SAM" id="MobiDB-lite"/>
    </source>
</evidence>
<keyword evidence="4" id="KW-1185">Reference proteome</keyword>
<gene>
    <name evidence="3" type="ORF">EOI86_22655</name>
</gene>
<name>A0A3S2VMG1_9PROT</name>
<dbReference type="InterPro" id="IPR010093">
    <property type="entry name" value="SinI_DNA-bd"/>
</dbReference>
<feature type="domain" description="Helix-turn-helix" evidence="2">
    <location>
        <begin position="11"/>
        <end position="60"/>
    </location>
</feature>
<dbReference type="GO" id="GO:0003677">
    <property type="term" value="F:DNA binding"/>
    <property type="evidence" value="ECO:0007669"/>
    <property type="project" value="UniProtKB-KW"/>
</dbReference>
<dbReference type="OrthoDB" id="8404122at2"/>
<evidence type="ECO:0000313" key="3">
    <source>
        <dbReference type="EMBL" id="RVU33932.1"/>
    </source>
</evidence>
<comment type="caution">
    <text evidence="3">The sequence shown here is derived from an EMBL/GenBank/DDBJ whole genome shotgun (WGS) entry which is preliminary data.</text>
</comment>
<dbReference type="InterPro" id="IPR041657">
    <property type="entry name" value="HTH_17"/>
</dbReference>
<dbReference type="EMBL" id="SADE01000004">
    <property type="protein sequence ID" value="RVU33932.1"/>
    <property type="molecule type" value="Genomic_DNA"/>
</dbReference>
<keyword evidence="3" id="KW-0238">DNA-binding</keyword>
<accession>A0A3S2VMG1</accession>
<dbReference type="AlphaFoldDB" id="A0A3S2VMG1"/>
<feature type="region of interest" description="Disordered" evidence="1">
    <location>
        <begin position="69"/>
        <end position="106"/>
    </location>
</feature>
<proteinExistence type="predicted"/>
<evidence type="ECO:0000313" key="4">
    <source>
        <dbReference type="Proteomes" id="UP000287447"/>
    </source>
</evidence>
<protein>
    <submittedName>
        <fullName evidence="3">DNA-binding protein</fullName>
    </submittedName>
</protein>
<dbReference type="Pfam" id="PF12728">
    <property type="entry name" value="HTH_17"/>
    <property type="match status" value="1"/>
</dbReference>